<evidence type="ECO:0000256" key="2">
    <source>
        <dbReference type="ARBA" id="ARBA00022692"/>
    </source>
</evidence>
<dbReference type="RefSeq" id="WP_172955054.1">
    <property type="nucleotide sequence ID" value="NZ_LT837803.1"/>
</dbReference>
<dbReference type="InterPro" id="IPR051598">
    <property type="entry name" value="TSUP/Inactive_protease-like"/>
</dbReference>
<dbReference type="InterPro" id="IPR002781">
    <property type="entry name" value="TM_pro_TauE-like"/>
</dbReference>
<dbReference type="PANTHER" id="PTHR43701:SF2">
    <property type="entry name" value="MEMBRANE TRANSPORTER PROTEIN YJNA-RELATED"/>
    <property type="match status" value="1"/>
</dbReference>
<evidence type="ECO:0000256" key="5">
    <source>
        <dbReference type="RuleBase" id="RU363041"/>
    </source>
</evidence>
<dbReference type="Pfam" id="PF01925">
    <property type="entry name" value="TauE"/>
    <property type="match status" value="1"/>
</dbReference>
<proteinExistence type="inferred from homology"/>
<keyword evidence="7" id="KW-1185">Reference proteome</keyword>
<feature type="transmembrane region" description="Helical" evidence="5">
    <location>
        <begin position="105"/>
        <end position="123"/>
    </location>
</feature>
<keyword evidence="5" id="KW-1003">Cell membrane</keyword>
<keyword evidence="2 5" id="KW-0812">Transmembrane</keyword>
<feature type="transmembrane region" description="Helical" evidence="5">
    <location>
        <begin position="6"/>
        <end position="39"/>
    </location>
</feature>
<gene>
    <name evidence="6" type="ORF">SDENCHOL_20601</name>
</gene>
<evidence type="ECO:0000313" key="7">
    <source>
        <dbReference type="Proteomes" id="UP000242886"/>
    </source>
</evidence>
<keyword evidence="4 5" id="KW-0472">Membrane</keyword>
<dbReference type="Proteomes" id="UP000242886">
    <property type="component" value="Chromosome SDENCHOL"/>
</dbReference>
<dbReference type="AlphaFoldDB" id="A0A7Z7HRV8"/>
<organism evidence="6 7">
    <name type="scientific">Sterolibacterium denitrificans</name>
    <dbReference type="NCBI Taxonomy" id="157592"/>
    <lineage>
        <taxon>Bacteria</taxon>
        <taxon>Pseudomonadati</taxon>
        <taxon>Pseudomonadota</taxon>
        <taxon>Betaproteobacteria</taxon>
        <taxon>Nitrosomonadales</taxon>
        <taxon>Sterolibacteriaceae</taxon>
        <taxon>Sterolibacterium</taxon>
    </lineage>
</organism>
<feature type="transmembrane region" description="Helical" evidence="5">
    <location>
        <begin position="51"/>
        <end position="68"/>
    </location>
</feature>
<evidence type="ECO:0000256" key="3">
    <source>
        <dbReference type="ARBA" id="ARBA00022989"/>
    </source>
</evidence>
<comment type="subcellular location">
    <subcellularLocation>
        <location evidence="5">Cell membrane</location>
        <topology evidence="5">Multi-pass membrane protein</topology>
    </subcellularLocation>
    <subcellularLocation>
        <location evidence="1">Membrane</location>
        <topology evidence="1">Multi-pass membrane protein</topology>
    </subcellularLocation>
</comment>
<protein>
    <recommendedName>
        <fullName evidence="5">Probable membrane transporter protein</fullName>
    </recommendedName>
</protein>
<name>A0A7Z7HRV8_9PROT</name>
<dbReference type="GO" id="GO:0005886">
    <property type="term" value="C:plasma membrane"/>
    <property type="evidence" value="ECO:0007669"/>
    <property type="project" value="UniProtKB-SubCell"/>
</dbReference>
<keyword evidence="3 5" id="KW-1133">Transmembrane helix</keyword>
<dbReference type="PANTHER" id="PTHR43701">
    <property type="entry name" value="MEMBRANE TRANSPORTER PROTEIN MJ0441-RELATED"/>
    <property type="match status" value="1"/>
</dbReference>
<reference evidence="6" key="1">
    <citation type="submission" date="2017-03" db="EMBL/GenBank/DDBJ databases">
        <authorList>
            <consortium name="AG Boll"/>
        </authorList>
    </citation>
    <scope>NUCLEOTIDE SEQUENCE [LARGE SCALE GENOMIC DNA]</scope>
    <source>
        <strain evidence="6">Chol</strain>
    </source>
</reference>
<evidence type="ECO:0000256" key="1">
    <source>
        <dbReference type="ARBA" id="ARBA00004141"/>
    </source>
</evidence>
<evidence type="ECO:0000256" key="4">
    <source>
        <dbReference type="ARBA" id="ARBA00023136"/>
    </source>
</evidence>
<evidence type="ECO:0000313" key="6">
    <source>
        <dbReference type="EMBL" id="SMB28267.1"/>
    </source>
</evidence>
<accession>A0A7Z7HRV8</accession>
<sequence length="124" mass="12985">MALPTLFLLIAIGLAAGVASGMFGIGSGIMIVPALIYLLDYSREMATGTSLAVLLPPVGIAAVLVFYRHGHVDVRAALVLALCLLLGGGIGAQLSHELNPHLMKLLFGSFVTAVGFFILYDAFR</sequence>
<dbReference type="EMBL" id="LT837803">
    <property type="protein sequence ID" value="SMB28267.1"/>
    <property type="molecule type" value="Genomic_DNA"/>
</dbReference>
<feature type="transmembrane region" description="Helical" evidence="5">
    <location>
        <begin position="74"/>
        <end position="93"/>
    </location>
</feature>
<comment type="similarity">
    <text evidence="5">Belongs to the 4-toluene sulfonate uptake permease (TSUP) (TC 2.A.102) family.</text>
</comment>